<accession>A0A090XFL3</accession>
<dbReference type="HOGENOM" id="CLU_3138537_0_0_9"/>
<keyword evidence="2" id="KW-1185">Reference proteome</keyword>
<dbReference type="GeneID" id="77012443"/>
<sequence length="49" mass="5716">MRQDYVFTDLEGKEHLVEEIRKLENKLEQSTGEKVNLIAYSHKNAKPEG</sequence>
<dbReference type="PATRIC" id="fig|44252.3.peg.6734"/>
<evidence type="ECO:0000313" key="2">
    <source>
        <dbReference type="Proteomes" id="UP000029278"/>
    </source>
</evidence>
<dbReference type="EMBL" id="JMQA01000064">
    <property type="protein sequence ID" value="KFM83684.1"/>
    <property type="molecule type" value="Genomic_DNA"/>
</dbReference>
<dbReference type="AlphaFoldDB" id="A0A090XFL3"/>
<reference evidence="1 2" key="1">
    <citation type="submission" date="2014-04" db="EMBL/GenBank/DDBJ databases">
        <authorList>
            <person name="Bishop-Lilly K.A."/>
            <person name="Broomall S.M."/>
            <person name="Chain P.S."/>
            <person name="Chertkov O."/>
            <person name="Coyne S.R."/>
            <person name="Daligault H.E."/>
            <person name="Davenport K.W."/>
            <person name="Erkkila T."/>
            <person name="Frey K.G."/>
            <person name="Gibbons H.S."/>
            <person name="Gu W."/>
            <person name="Jaissle J."/>
            <person name="Johnson S.L."/>
            <person name="Koroleva G.I."/>
            <person name="Ladner J.T."/>
            <person name="Lo C.-C."/>
            <person name="Minogue T.D."/>
            <person name="Munk C."/>
            <person name="Palacios G.F."/>
            <person name="Redden C.L."/>
            <person name="Rosenzweig C.N."/>
            <person name="Scholz M.B."/>
            <person name="Teshima H."/>
            <person name="Xu Y."/>
        </authorList>
    </citation>
    <scope>NUCLEOTIDE SEQUENCE [LARGE SCALE GENOMIC DNA]</scope>
    <source>
        <strain evidence="1 2">8244</strain>
    </source>
</reference>
<dbReference type="STRING" id="44252.DJ90_5274"/>
<dbReference type="Proteomes" id="UP000029278">
    <property type="component" value="Unassembled WGS sequence"/>
</dbReference>
<comment type="caution">
    <text evidence="1">The sequence shown here is derived from an EMBL/GenBank/DDBJ whole genome shotgun (WGS) entry which is preliminary data.</text>
</comment>
<proteinExistence type="predicted"/>
<name>A0A090XFL3_PAEMA</name>
<organism evidence="1 2">
    <name type="scientific">Paenibacillus macerans</name>
    <name type="common">Bacillus macerans</name>
    <dbReference type="NCBI Taxonomy" id="44252"/>
    <lineage>
        <taxon>Bacteria</taxon>
        <taxon>Bacillati</taxon>
        <taxon>Bacillota</taxon>
        <taxon>Bacilli</taxon>
        <taxon>Bacillales</taxon>
        <taxon>Paenibacillaceae</taxon>
        <taxon>Paenibacillus</taxon>
    </lineage>
</organism>
<gene>
    <name evidence="1" type="ORF">DJ90_5274</name>
</gene>
<protein>
    <submittedName>
        <fullName evidence="1">Uncharacterized protein</fullName>
    </submittedName>
</protein>
<evidence type="ECO:0000313" key="1">
    <source>
        <dbReference type="EMBL" id="KFM83684.1"/>
    </source>
</evidence>
<dbReference type="RefSeq" id="WP_164815221.1">
    <property type="nucleotide sequence ID" value="NZ_JAKOBR010000065.1"/>
</dbReference>